<gene>
    <name evidence="2" type="primary">dcd</name>
    <name evidence="2" type="ORF">GX618_00620</name>
</gene>
<proteinExistence type="predicted"/>
<name>A0A847ESV7_9BACT</name>
<protein>
    <submittedName>
        <fullName evidence="2">dCTP deaminase</fullName>
        <ecNumber evidence="2">3.5.4.13</ecNumber>
    </submittedName>
</protein>
<dbReference type="EMBL" id="JAAZAL010000021">
    <property type="protein sequence ID" value="NLE30766.1"/>
    <property type="molecule type" value="Genomic_DNA"/>
</dbReference>
<dbReference type="Proteomes" id="UP000554004">
    <property type="component" value="Unassembled WGS sequence"/>
</dbReference>
<dbReference type="InterPro" id="IPR036157">
    <property type="entry name" value="dUTPase-like_sf"/>
</dbReference>
<organism evidence="2 3">
    <name type="scientific">Candidatus Dojkabacteria bacterium</name>
    <dbReference type="NCBI Taxonomy" id="2099670"/>
    <lineage>
        <taxon>Bacteria</taxon>
        <taxon>Candidatus Dojkabacteria</taxon>
    </lineage>
</organism>
<comment type="caution">
    <text evidence="2">The sequence shown here is derived from an EMBL/GenBank/DDBJ whole genome shotgun (WGS) entry which is preliminary data.</text>
</comment>
<dbReference type="GO" id="GO:0006229">
    <property type="term" value="P:dUTP biosynthetic process"/>
    <property type="evidence" value="ECO:0007669"/>
    <property type="project" value="InterPro"/>
</dbReference>
<dbReference type="AlphaFoldDB" id="A0A847ESV7"/>
<dbReference type="Pfam" id="PF22769">
    <property type="entry name" value="DCD"/>
    <property type="match status" value="1"/>
</dbReference>
<keyword evidence="1" id="KW-0546">Nucleotide metabolism</keyword>
<dbReference type="PANTHER" id="PTHR42680">
    <property type="entry name" value="DCTP DEAMINASE"/>
    <property type="match status" value="1"/>
</dbReference>
<evidence type="ECO:0000256" key="1">
    <source>
        <dbReference type="ARBA" id="ARBA00023080"/>
    </source>
</evidence>
<accession>A0A847ESV7</accession>
<evidence type="ECO:0000313" key="2">
    <source>
        <dbReference type="EMBL" id="NLE30766.1"/>
    </source>
</evidence>
<sequence length="175" mass="19608">MFLSDLTIKEYIDKGKIVIDGGCEIETTGISLHLGSELLIPKPYQIVDSSNPKEIEYIKYNLTQTPYVLRPNEFVLGSTKEVVKTDKDILTIIDGRSTYARLGMSIHLTAMVLDGVPFNKESSVLEIKNNGVFNILLHPGEKVGTYLFSLLSTPIQKNKESVYENQNRITPPSFI</sequence>
<reference evidence="2 3" key="1">
    <citation type="journal article" date="2020" name="Biotechnol. Biofuels">
        <title>New insights from the biogas microbiome by comprehensive genome-resolved metagenomics of nearly 1600 species originating from multiple anaerobic digesters.</title>
        <authorList>
            <person name="Campanaro S."/>
            <person name="Treu L."/>
            <person name="Rodriguez-R L.M."/>
            <person name="Kovalovszki A."/>
            <person name="Ziels R.M."/>
            <person name="Maus I."/>
            <person name="Zhu X."/>
            <person name="Kougias P.G."/>
            <person name="Basile A."/>
            <person name="Luo G."/>
            <person name="Schluter A."/>
            <person name="Konstantinidis K.T."/>
            <person name="Angelidaki I."/>
        </authorList>
    </citation>
    <scope>NUCLEOTIDE SEQUENCE [LARGE SCALE GENOMIC DNA]</scope>
    <source>
        <strain evidence="2">AS06rmzACSIP_421</strain>
    </source>
</reference>
<keyword evidence="2" id="KW-0378">Hydrolase</keyword>
<dbReference type="NCBIfam" id="TIGR02274">
    <property type="entry name" value="dCTP_deam"/>
    <property type="match status" value="1"/>
</dbReference>
<dbReference type="EC" id="3.5.4.13" evidence="2"/>
<dbReference type="GO" id="GO:0008829">
    <property type="term" value="F:dCTP deaminase activity"/>
    <property type="evidence" value="ECO:0007669"/>
    <property type="project" value="UniProtKB-EC"/>
</dbReference>
<evidence type="ECO:0000313" key="3">
    <source>
        <dbReference type="Proteomes" id="UP000554004"/>
    </source>
</evidence>
<dbReference type="SUPFAM" id="SSF51283">
    <property type="entry name" value="dUTPase-like"/>
    <property type="match status" value="1"/>
</dbReference>
<dbReference type="InterPro" id="IPR011962">
    <property type="entry name" value="dCTP_deaminase"/>
</dbReference>
<dbReference type="PANTHER" id="PTHR42680:SF3">
    <property type="entry name" value="DCTP DEAMINASE"/>
    <property type="match status" value="1"/>
</dbReference>
<dbReference type="Gene3D" id="2.70.40.10">
    <property type="match status" value="1"/>
</dbReference>